<dbReference type="STRING" id="7176.B0X856"/>
<dbReference type="eggNOG" id="KOG4449">
    <property type="taxonomic scope" value="Eukaryota"/>
</dbReference>
<keyword evidence="6" id="KW-1000">Mitochondrion outer membrane</keyword>
<evidence type="ECO:0000256" key="4">
    <source>
        <dbReference type="ARBA" id="ARBA00022448"/>
    </source>
</evidence>
<dbReference type="OrthoDB" id="284357at2759"/>
<dbReference type="GO" id="GO:0030150">
    <property type="term" value="P:protein import into mitochondrial matrix"/>
    <property type="evidence" value="ECO:0007669"/>
    <property type="project" value="InterPro"/>
</dbReference>
<dbReference type="HOGENOM" id="CLU_173610_2_1_1"/>
<evidence type="ECO:0000256" key="3">
    <source>
        <dbReference type="ARBA" id="ARBA00014537"/>
    </source>
</evidence>
<keyword evidence="7" id="KW-0653">Protein transport</keyword>
<comment type="subcellular location">
    <subcellularLocation>
        <location evidence="1">Mitochondrion outer membrane</location>
        <topology evidence="1">Single-pass membrane protein</topology>
    </subcellularLocation>
</comment>
<dbReference type="EMBL" id="DS232475">
    <property type="protein sequence ID" value="EDS42325.1"/>
    <property type="molecule type" value="Genomic_DNA"/>
</dbReference>
<dbReference type="VEuPathDB" id="VectorBase:CQUJHB011731"/>
<reference evidence="13" key="2">
    <citation type="submission" date="2020-05" db="UniProtKB">
        <authorList>
            <consortium name="EnsemblMetazoa"/>
        </authorList>
    </citation>
    <scope>IDENTIFICATION</scope>
    <source>
        <strain evidence="13">JHB</strain>
    </source>
</reference>
<dbReference type="InterPro" id="IPR012621">
    <property type="entry name" value="Tom7"/>
</dbReference>
<evidence type="ECO:0000256" key="8">
    <source>
        <dbReference type="ARBA" id="ARBA00022989"/>
    </source>
</evidence>
<accession>B0X856</accession>
<evidence type="ECO:0000256" key="10">
    <source>
        <dbReference type="ARBA" id="ARBA00023136"/>
    </source>
</evidence>
<evidence type="ECO:0000256" key="6">
    <source>
        <dbReference type="ARBA" id="ARBA00022787"/>
    </source>
</evidence>
<dbReference type="PANTHER" id="PTHR46722">
    <property type="entry name" value="MITOCHONDRIAL IMPORT RECEPTOR SUBUNIT TOM7 HOMOLOG"/>
    <property type="match status" value="1"/>
</dbReference>
<gene>
    <name evidence="13" type="primary">6048994</name>
    <name evidence="12" type="ORF">CpipJ_CPIJ015536</name>
</gene>
<sequence>MAMSPEVKERLEVVFEVVKTTFHWSFIPAVLYLGFRKGSEAGMPPLSVMSLLWQ</sequence>
<evidence type="ECO:0000256" key="9">
    <source>
        <dbReference type="ARBA" id="ARBA00023128"/>
    </source>
</evidence>
<evidence type="ECO:0000313" key="13">
    <source>
        <dbReference type="EnsemblMetazoa" id="CPIJ015536-PA"/>
    </source>
</evidence>
<dbReference type="AlphaFoldDB" id="B0X856"/>
<dbReference type="VEuPathDB" id="VectorBase:CPIJ015536"/>
<proteinExistence type="inferred from homology"/>
<dbReference type="InParanoid" id="B0X856"/>
<evidence type="ECO:0000256" key="2">
    <source>
        <dbReference type="ARBA" id="ARBA00010917"/>
    </source>
</evidence>
<evidence type="ECO:0000256" key="1">
    <source>
        <dbReference type="ARBA" id="ARBA00004572"/>
    </source>
</evidence>
<dbReference type="GO" id="GO:0005742">
    <property type="term" value="C:mitochondrial outer membrane translocase complex"/>
    <property type="evidence" value="ECO:0007669"/>
    <property type="project" value="InterPro"/>
</dbReference>
<evidence type="ECO:0000313" key="14">
    <source>
        <dbReference type="Proteomes" id="UP000002320"/>
    </source>
</evidence>
<dbReference type="KEGG" id="cqu:CpipJ_CPIJ015536"/>
<reference evidence="12" key="1">
    <citation type="submission" date="2007-03" db="EMBL/GenBank/DDBJ databases">
        <title>Annotation of Culex pipiens quinquefasciatus.</title>
        <authorList>
            <consortium name="The Broad Institute Genome Sequencing Platform"/>
            <person name="Atkinson P.W."/>
            <person name="Hemingway J."/>
            <person name="Christensen B.M."/>
            <person name="Higgs S."/>
            <person name="Kodira C."/>
            <person name="Hannick L."/>
            <person name="Megy K."/>
            <person name="O'Leary S."/>
            <person name="Pearson M."/>
            <person name="Haas B.J."/>
            <person name="Mauceli E."/>
            <person name="Wortman J.R."/>
            <person name="Lee N.H."/>
            <person name="Guigo R."/>
            <person name="Stanke M."/>
            <person name="Alvarado L."/>
            <person name="Amedeo P."/>
            <person name="Antoine C.H."/>
            <person name="Arensburger P."/>
            <person name="Bidwell S.L."/>
            <person name="Crawford M."/>
            <person name="Camaro F."/>
            <person name="Devon K."/>
            <person name="Engels R."/>
            <person name="Hammond M."/>
            <person name="Howarth C."/>
            <person name="Koehrsen M."/>
            <person name="Lawson D."/>
            <person name="Montgomery P."/>
            <person name="Nene V."/>
            <person name="Nusbaum C."/>
            <person name="Puiu D."/>
            <person name="Romero-Severson J."/>
            <person name="Severson D.W."/>
            <person name="Shumway M."/>
            <person name="Sisk P."/>
            <person name="Stolte C."/>
            <person name="Zeng Q."/>
            <person name="Eisenstadt E."/>
            <person name="Fraser-Liggett C."/>
            <person name="Strausberg R."/>
            <person name="Galagan J."/>
            <person name="Birren B."/>
            <person name="Collins F.H."/>
        </authorList>
    </citation>
    <scope>NUCLEOTIDE SEQUENCE [LARGE SCALE GENOMIC DNA]</scope>
    <source>
        <strain evidence="12">JHB</strain>
    </source>
</reference>
<keyword evidence="9" id="KW-0496">Mitochondrion</keyword>
<evidence type="ECO:0000256" key="5">
    <source>
        <dbReference type="ARBA" id="ARBA00022692"/>
    </source>
</evidence>
<dbReference type="EnsemblMetazoa" id="CPIJ015536-RA">
    <property type="protein sequence ID" value="CPIJ015536-PA"/>
    <property type="gene ID" value="CPIJ015536"/>
</dbReference>
<dbReference type="Proteomes" id="UP000002320">
    <property type="component" value="Unassembled WGS sequence"/>
</dbReference>
<evidence type="ECO:0000256" key="11">
    <source>
        <dbReference type="ARBA" id="ARBA00032786"/>
    </source>
</evidence>
<keyword evidence="14" id="KW-1185">Reference proteome</keyword>
<dbReference type="PANTHER" id="PTHR46722:SF1">
    <property type="entry name" value="MITOCHONDRIAL IMPORT RECEPTOR SUBUNIT TOM7 HOMOLOG"/>
    <property type="match status" value="1"/>
</dbReference>
<protein>
    <recommendedName>
        <fullName evidence="3">Mitochondrial import receptor subunit TOM7 homolog</fullName>
    </recommendedName>
    <alternativeName>
        <fullName evidence="11">Translocase of outer membrane 7 kDa subunit homolog</fullName>
    </alternativeName>
</protein>
<dbReference type="OMA" id="LMNLLWQ"/>
<dbReference type="FunCoup" id="B0X856">
    <property type="interactions" value="265"/>
</dbReference>
<dbReference type="Pfam" id="PF08038">
    <property type="entry name" value="Tom7"/>
    <property type="match status" value="1"/>
</dbReference>
<keyword evidence="4" id="KW-0813">Transport</keyword>
<comment type="similarity">
    <text evidence="2">Belongs to the Tom7 family.</text>
</comment>
<organism>
    <name type="scientific">Culex quinquefasciatus</name>
    <name type="common">Southern house mosquito</name>
    <name type="synonym">Culex pungens</name>
    <dbReference type="NCBI Taxonomy" id="7176"/>
    <lineage>
        <taxon>Eukaryota</taxon>
        <taxon>Metazoa</taxon>
        <taxon>Ecdysozoa</taxon>
        <taxon>Arthropoda</taxon>
        <taxon>Hexapoda</taxon>
        <taxon>Insecta</taxon>
        <taxon>Pterygota</taxon>
        <taxon>Neoptera</taxon>
        <taxon>Endopterygota</taxon>
        <taxon>Diptera</taxon>
        <taxon>Nematocera</taxon>
        <taxon>Culicoidea</taxon>
        <taxon>Culicidae</taxon>
        <taxon>Culicinae</taxon>
        <taxon>Culicini</taxon>
        <taxon>Culex</taxon>
        <taxon>Culex</taxon>
    </lineage>
</organism>
<keyword evidence="10" id="KW-0472">Membrane</keyword>
<keyword evidence="5" id="KW-0812">Transmembrane</keyword>
<evidence type="ECO:0000313" key="12">
    <source>
        <dbReference type="EMBL" id="EDS42325.1"/>
    </source>
</evidence>
<name>B0X856_CULQU</name>
<evidence type="ECO:0000256" key="7">
    <source>
        <dbReference type="ARBA" id="ARBA00022927"/>
    </source>
</evidence>
<dbReference type="GO" id="GO:1903955">
    <property type="term" value="P:positive regulation of protein targeting to mitochondrion"/>
    <property type="evidence" value="ECO:0007669"/>
    <property type="project" value="TreeGrafter"/>
</dbReference>
<keyword evidence="8" id="KW-1133">Transmembrane helix</keyword>